<dbReference type="Proteomes" id="UP000535182">
    <property type="component" value="Unassembled WGS sequence"/>
</dbReference>
<keyword evidence="3" id="KW-1185">Reference proteome</keyword>
<reference evidence="2 3" key="1">
    <citation type="submission" date="2020-08" db="EMBL/GenBank/DDBJ databases">
        <title>Genomic Encyclopedia of Type Strains, Phase IV (KMG-V): Genome sequencing to study the core and pangenomes of soil and plant-associated prokaryotes.</title>
        <authorList>
            <person name="Whitman W."/>
        </authorList>
    </citation>
    <scope>NUCLEOTIDE SEQUENCE [LARGE SCALE GENOMIC DNA]</scope>
    <source>
        <strain evidence="2 3">X5P2</strain>
    </source>
</reference>
<keyword evidence="1" id="KW-0472">Membrane</keyword>
<name>A0A9X0QDQ8_9BACT</name>
<proteinExistence type="predicted"/>
<evidence type="ECO:0008006" key="4">
    <source>
        <dbReference type="Google" id="ProtNLM"/>
    </source>
</evidence>
<sequence length="34" mass="3792">MNFAKEIKTIPTDSHFLVPLFVLVLGITLLAVLH</sequence>
<evidence type="ECO:0000313" key="2">
    <source>
        <dbReference type="EMBL" id="MBB5328467.1"/>
    </source>
</evidence>
<evidence type="ECO:0000256" key="1">
    <source>
        <dbReference type="SAM" id="Phobius"/>
    </source>
</evidence>
<keyword evidence="1" id="KW-1133">Transmembrane helix</keyword>
<dbReference type="AlphaFoldDB" id="A0A9X0QDQ8"/>
<protein>
    <recommendedName>
        <fullName evidence="4">Translocated intimin receptor Tir</fullName>
    </recommendedName>
</protein>
<keyword evidence="1" id="KW-0812">Transmembrane</keyword>
<evidence type="ECO:0000313" key="3">
    <source>
        <dbReference type="Proteomes" id="UP000535182"/>
    </source>
</evidence>
<accession>A0A9X0QDQ8</accession>
<comment type="caution">
    <text evidence="2">The sequence shown here is derived from an EMBL/GenBank/DDBJ whole genome shotgun (WGS) entry which is preliminary data.</text>
</comment>
<dbReference type="EMBL" id="JACHEB010000004">
    <property type="protein sequence ID" value="MBB5328467.1"/>
    <property type="molecule type" value="Genomic_DNA"/>
</dbReference>
<feature type="transmembrane region" description="Helical" evidence="1">
    <location>
        <begin position="16"/>
        <end position="33"/>
    </location>
</feature>
<organism evidence="2 3">
    <name type="scientific">Tunturiibacter gelidiferens</name>
    <dbReference type="NCBI Taxonomy" id="3069689"/>
    <lineage>
        <taxon>Bacteria</taxon>
        <taxon>Pseudomonadati</taxon>
        <taxon>Acidobacteriota</taxon>
        <taxon>Terriglobia</taxon>
        <taxon>Terriglobales</taxon>
        <taxon>Acidobacteriaceae</taxon>
        <taxon>Tunturiibacter</taxon>
    </lineage>
</organism>
<gene>
    <name evidence="2" type="ORF">HDF14_002077</name>
</gene>